<protein>
    <submittedName>
        <fullName evidence="1">Uncharacterized protein</fullName>
    </submittedName>
</protein>
<name>X1TER6_9ZZZZ</name>
<dbReference type="EMBL" id="BARW01032850">
    <property type="protein sequence ID" value="GAJ03808.1"/>
    <property type="molecule type" value="Genomic_DNA"/>
</dbReference>
<sequence length="156" mass="17993">MTTTIFSISLPYVTRLAIDRYVVPSHVKLELSGKNAVFEKTIKEEYTHNLLRITDESYLADLSKITKEDRVLLEEGDYVSKEKYLLLDPSSLAFPEKEKTLTAVGKYPEIFSQKEGFFFAPVDDLKRIEKEDLRIVRSEDLQGVKFLALIFILILI</sequence>
<comment type="caution">
    <text evidence="1">The sequence shown here is derived from an EMBL/GenBank/DDBJ whole genome shotgun (WGS) entry which is preliminary data.</text>
</comment>
<accession>X1TER6</accession>
<feature type="non-terminal residue" evidence="1">
    <location>
        <position position="156"/>
    </location>
</feature>
<dbReference type="AlphaFoldDB" id="X1TER6"/>
<organism evidence="1">
    <name type="scientific">marine sediment metagenome</name>
    <dbReference type="NCBI Taxonomy" id="412755"/>
    <lineage>
        <taxon>unclassified sequences</taxon>
        <taxon>metagenomes</taxon>
        <taxon>ecological metagenomes</taxon>
    </lineage>
</organism>
<reference evidence="1" key="1">
    <citation type="journal article" date="2014" name="Front. Microbiol.">
        <title>High frequency of phylogenetically diverse reductive dehalogenase-homologous genes in deep subseafloor sedimentary metagenomes.</title>
        <authorList>
            <person name="Kawai M."/>
            <person name="Futagami T."/>
            <person name="Toyoda A."/>
            <person name="Takaki Y."/>
            <person name="Nishi S."/>
            <person name="Hori S."/>
            <person name="Arai W."/>
            <person name="Tsubouchi T."/>
            <person name="Morono Y."/>
            <person name="Uchiyama I."/>
            <person name="Ito T."/>
            <person name="Fujiyama A."/>
            <person name="Inagaki F."/>
            <person name="Takami H."/>
        </authorList>
    </citation>
    <scope>NUCLEOTIDE SEQUENCE</scope>
    <source>
        <strain evidence="1">Expedition CK06-06</strain>
    </source>
</reference>
<proteinExistence type="predicted"/>
<gene>
    <name evidence="1" type="ORF">S12H4_51897</name>
</gene>
<evidence type="ECO:0000313" key="1">
    <source>
        <dbReference type="EMBL" id="GAJ03808.1"/>
    </source>
</evidence>